<dbReference type="EMBL" id="JADOUF010000001">
    <property type="protein sequence ID" value="MBG6138939.1"/>
    <property type="molecule type" value="Genomic_DNA"/>
</dbReference>
<dbReference type="AlphaFoldDB" id="A0A8J7GH41"/>
<dbReference type="InterPro" id="IPR013830">
    <property type="entry name" value="SGNH_hydro"/>
</dbReference>
<evidence type="ECO:0000313" key="2">
    <source>
        <dbReference type="EMBL" id="MBG6138939.1"/>
    </source>
</evidence>
<keyword evidence="3" id="KW-1185">Reference proteome</keyword>
<accession>A0A8J7GH41</accession>
<name>A0A8J7GH41_9ACTN</name>
<comment type="caution">
    <text evidence="2">The sequence shown here is derived from an EMBL/GenBank/DDBJ whole genome shotgun (WGS) entry which is preliminary data.</text>
</comment>
<feature type="domain" description="SGNH hydrolase-type esterase" evidence="1">
    <location>
        <begin position="63"/>
        <end position="235"/>
    </location>
</feature>
<dbReference type="RefSeq" id="WP_197005645.1">
    <property type="nucleotide sequence ID" value="NZ_BONS01000010.1"/>
</dbReference>
<dbReference type="SUPFAM" id="SSF52266">
    <property type="entry name" value="SGNH hydrolase"/>
    <property type="match status" value="1"/>
</dbReference>
<dbReference type="Proteomes" id="UP000622552">
    <property type="component" value="Unassembled WGS sequence"/>
</dbReference>
<proteinExistence type="predicted"/>
<dbReference type="CDD" id="cd01836">
    <property type="entry name" value="FeeA_FeeB_like"/>
    <property type="match status" value="1"/>
</dbReference>
<gene>
    <name evidence="2" type="ORF">IW245_005133</name>
</gene>
<sequence length="253" mass="25710">MNRFAKAAAYGGGGLGLASALLTGVLFGQVQWAKRVIPLPDAPPPDGSGFFPGDGPTIRLVMLGDSSAAGLGADHPAQTPGAMIAAAIGQPVEYRCLAVVGADSRHLAPQVEAALTEPVDLAVMIIGGNDVTHGVRQGTAVSLLTTAVRALREHGAQVVVGTCPDLGTIQPIRPPLRWVARQLSRQLAVAQTAAIEAAGGHAVQLGTLLGPEFAAAPDEMFSADRYHPSAAGYAAAANALLPAVRATLTREAA</sequence>
<evidence type="ECO:0000313" key="3">
    <source>
        <dbReference type="Proteomes" id="UP000622552"/>
    </source>
</evidence>
<dbReference type="Gene3D" id="3.40.50.1110">
    <property type="entry name" value="SGNH hydrolase"/>
    <property type="match status" value="1"/>
</dbReference>
<dbReference type="InterPro" id="IPR036514">
    <property type="entry name" value="SGNH_hydro_sf"/>
</dbReference>
<protein>
    <submittedName>
        <fullName evidence="2">Lysophospholipase L1-like esterase</fullName>
    </submittedName>
</protein>
<reference evidence="2" key="1">
    <citation type="submission" date="2020-11" db="EMBL/GenBank/DDBJ databases">
        <title>Sequencing the genomes of 1000 actinobacteria strains.</title>
        <authorList>
            <person name="Klenk H.-P."/>
        </authorList>
    </citation>
    <scope>NUCLEOTIDE SEQUENCE</scope>
    <source>
        <strain evidence="2">DSM 45356</strain>
    </source>
</reference>
<dbReference type="Pfam" id="PF13472">
    <property type="entry name" value="Lipase_GDSL_2"/>
    <property type="match status" value="1"/>
</dbReference>
<evidence type="ECO:0000259" key="1">
    <source>
        <dbReference type="Pfam" id="PF13472"/>
    </source>
</evidence>
<organism evidence="2 3">
    <name type="scientific">Longispora fulva</name>
    <dbReference type="NCBI Taxonomy" id="619741"/>
    <lineage>
        <taxon>Bacteria</taxon>
        <taxon>Bacillati</taxon>
        <taxon>Actinomycetota</taxon>
        <taxon>Actinomycetes</taxon>
        <taxon>Micromonosporales</taxon>
        <taxon>Micromonosporaceae</taxon>
        <taxon>Longispora</taxon>
    </lineage>
</organism>